<reference evidence="1" key="1">
    <citation type="submission" date="2020-04" db="EMBL/GenBank/DDBJ databases">
        <authorList>
            <person name="Zhang T."/>
        </authorList>
    </citation>
    <scope>NUCLEOTIDE SEQUENCE</scope>
    <source>
        <strain evidence="1">HKST-UBA17</strain>
    </source>
</reference>
<evidence type="ECO:0000313" key="1">
    <source>
        <dbReference type="EMBL" id="MCA9376547.1"/>
    </source>
</evidence>
<dbReference type="AlphaFoldDB" id="A0A955KWF5"/>
<organism evidence="1 2">
    <name type="scientific">Candidatus Dojkabacteria bacterium</name>
    <dbReference type="NCBI Taxonomy" id="2099670"/>
    <lineage>
        <taxon>Bacteria</taxon>
        <taxon>Candidatus Dojkabacteria</taxon>
    </lineage>
</organism>
<evidence type="ECO:0000313" key="2">
    <source>
        <dbReference type="Proteomes" id="UP000741282"/>
    </source>
</evidence>
<dbReference type="EMBL" id="JAGQLN010000004">
    <property type="protein sequence ID" value="MCA9376547.1"/>
    <property type="molecule type" value="Genomic_DNA"/>
</dbReference>
<dbReference type="Proteomes" id="UP000741282">
    <property type="component" value="Unassembled WGS sequence"/>
</dbReference>
<comment type="caution">
    <text evidence="1">The sequence shown here is derived from an EMBL/GenBank/DDBJ whole genome shotgun (WGS) entry which is preliminary data.</text>
</comment>
<reference evidence="1" key="2">
    <citation type="journal article" date="2021" name="Microbiome">
        <title>Successional dynamics and alternative stable states in a saline activated sludge microbial community over 9 years.</title>
        <authorList>
            <person name="Wang Y."/>
            <person name="Ye J."/>
            <person name="Ju F."/>
            <person name="Liu L."/>
            <person name="Boyd J.A."/>
            <person name="Deng Y."/>
            <person name="Parks D.H."/>
            <person name="Jiang X."/>
            <person name="Yin X."/>
            <person name="Woodcroft B.J."/>
            <person name="Tyson G.W."/>
            <person name="Hugenholtz P."/>
            <person name="Polz M.F."/>
            <person name="Zhang T."/>
        </authorList>
    </citation>
    <scope>NUCLEOTIDE SEQUENCE</scope>
    <source>
        <strain evidence="1">HKST-UBA17</strain>
    </source>
</reference>
<proteinExistence type="predicted"/>
<sequence>MKIGVKGATGESSKVFIELQLEDAGFVGCEYDVSLKKLKIPDIYREELDEIAMSIAETGDYLLELDD</sequence>
<gene>
    <name evidence="1" type="ORF">KC685_01335</name>
</gene>
<accession>A0A955KWF5</accession>
<name>A0A955KWF5_9BACT</name>
<protein>
    <submittedName>
        <fullName evidence="1">Uncharacterized protein</fullName>
    </submittedName>
</protein>